<proteinExistence type="predicted"/>
<name>A0ACC0X846_9ROSI</name>
<accession>A0ACC0X846</accession>
<organism evidence="1 2">
    <name type="scientific">Pistacia integerrima</name>
    <dbReference type="NCBI Taxonomy" id="434235"/>
    <lineage>
        <taxon>Eukaryota</taxon>
        <taxon>Viridiplantae</taxon>
        <taxon>Streptophyta</taxon>
        <taxon>Embryophyta</taxon>
        <taxon>Tracheophyta</taxon>
        <taxon>Spermatophyta</taxon>
        <taxon>Magnoliopsida</taxon>
        <taxon>eudicotyledons</taxon>
        <taxon>Gunneridae</taxon>
        <taxon>Pentapetalae</taxon>
        <taxon>rosids</taxon>
        <taxon>malvids</taxon>
        <taxon>Sapindales</taxon>
        <taxon>Anacardiaceae</taxon>
        <taxon>Pistacia</taxon>
    </lineage>
</organism>
<comment type="caution">
    <text evidence="1">The sequence shown here is derived from an EMBL/GenBank/DDBJ whole genome shotgun (WGS) entry which is preliminary data.</text>
</comment>
<evidence type="ECO:0000313" key="2">
    <source>
        <dbReference type="Proteomes" id="UP001163603"/>
    </source>
</evidence>
<sequence>MPFESSQQEIAFRFQKESAKSKERLDLATELVSFLLSRIRQQPDSSQGLDWTEFRA</sequence>
<keyword evidence="2" id="KW-1185">Reference proteome</keyword>
<reference evidence="2" key="1">
    <citation type="journal article" date="2023" name="G3 (Bethesda)">
        <title>Genome assembly and association tests identify interacting loci associated with vigor, precocity, and sex in interspecific pistachio rootstocks.</title>
        <authorList>
            <person name="Palmer W."/>
            <person name="Jacygrad E."/>
            <person name="Sagayaradj S."/>
            <person name="Cavanaugh K."/>
            <person name="Han R."/>
            <person name="Bertier L."/>
            <person name="Beede B."/>
            <person name="Kafkas S."/>
            <person name="Golino D."/>
            <person name="Preece J."/>
            <person name="Michelmore R."/>
        </authorList>
    </citation>
    <scope>NUCLEOTIDE SEQUENCE [LARGE SCALE GENOMIC DNA]</scope>
</reference>
<dbReference type="Proteomes" id="UP001163603">
    <property type="component" value="Chromosome 14"/>
</dbReference>
<gene>
    <name evidence="1" type="ORF">Pint_33135</name>
</gene>
<evidence type="ECO:0000313" key="1">
    <source>
        <dbReference type="EMBL" id="KAJ0011515.1"/>
    </source>
</evidence>
<protein>
    <submittedName>
        <fullName evidence="1">Uncharacterized protein</fullName>
    </submittedName>
</protein>
<dbReference type="EMBL" id="CM047749">
    <property type="protein sequence ID" value="KAJ0011515.1"/>
    <property type="molecule type" value="Genomic_DNA"/>
</dbReference>